<sequence length="79" mass="8588">MGNSRSAPAPNNVPPPASPAEHQYPTQGQYYHPSRSNMVDPKKNPGGVIDCNRAAELYGGYVVSEHGGYRRKPPQGWVP</sequence>
<evidence type="ECO:0000313" key="3">
    <source>
        <dbReference type="Proteomes" id="UP000237000"/>
    </source>
</evidence>
<reference evidence="3" key="1">
    <citation type="submission" date="2016-06" db="EMBL/GenBank/DDBJ databases">
        <title>Parallel loss of symbiosis genes in relatives of nitrogen-fixing non-legume Parasponia.</title>
        <authorList>
            <person name="Van Velzen R."/>
            <person name="Holmer R."/>
            <person name="Bu F."/>
            <person name="Rutten L."/>
            <person name="Van Zeijl A."/>
            <person name="Liu W."/>
            <person name="Santuari L."/>
            <person name="Cao Q."/>
            <person name="Sharma T."/>
            <person name="Shen D."/>
            <person name="Roswanjaya Y."/>
            <person name="Wardhani T."/>
            <person name="Kalhor M.S."/>
            <person name="Jansen J."/>
            <person name="Van den Hoogen J."/>
            <person name="Gungor B."/>
            <person name="Hartog M."/>
            <person name="Hontelez J."/>
            <person name="Verver J."/>
            <person name="Yang W.-C."/>
            <person name="Schijlen E."/>
            <person name="Repin R."/>
            <person name="Schilthuizen M."/>
            <person name="Schranz E."/>
            <person name="Heidstra R."/>
            <person name="Miyata K."/>
            <person name="Fedorova E."/>
            <person name="Kohlen W."/>
            <person name="Bisseling T."/>
            <person name="Smit S."/>
            <person name="Geurts R."/>
        </authorList>
    </citation>
    <scope>NUCLEOTIDE SEQUENCE [LARGE SCALE GENOMIC DNA]</scope>
    <source>
        <strain evidence="3">cv. RG33-2</strain>
    </source>
</reference>
<comment type="caution">
    <text evidence="2">The sequence shown here is derived from an EMBL/GenBank/DDBJ whole genome shotgun (WGS) entry which is preliminary data.</text>
</comment>
<name>A0A2P5F613_TREOI</name>
<dbReference type="OrthoDB" id="10316947at2759"/>
<feature type="region of interest" description="Disordered" evidence="1">
    <location>
        <begin position="1"/>
        <end position="47"/>
    </location>
</feature>
<feature type="compositionally biased region" description="Low complexity" evidence="1">
    <location>
        <begin position="1"/>
        <end position="10"/>
    </location>
</feature>
<gene>
    <name evidence="2" type="ORF">TorRG33x02_111420</name>
</gene>
<protein>
    <submittedName>
        <fullName evidence="2">Uncharacterized protein</fullName>
    </submittedName>
</protein>
<evidence type="ECO:0000256" key="1">
    <source>
        <dbReference type="SAM" id="MobiDB-lite"/>
    </source>
</evidence>
<dbReference type="EMBL" id="JXTC01000060">
    <property type="protein sequence ID" value="PON93236.1"/>
    <property type="molecule type" value="Genomic_DNA"/>
</dbReference>
<dbReference type="Proteomes" id="UP000237000">
    <property type="component" value="Unassembled WGS sequence"/>
</dbReference>
<evidence type="ECO:0000313" key="2">
    <source>
        <dbReference type="EMBL" id="PON93236.1"/>
    </source>
</evidence>
<keyword evidence="3" id="KW-1185">Reference proteome</keyword>
<proteinExistence type="predicted"/>
<dbReference type="AlphaFoldDB" id="A0A2P5F613"/>
<feature type="compositionally biased region" description="Polar residues" evidence="1">
    <location>
        <begin position="24"/>
        <end position="37"/>
    </location>
</feature>
<dbReference type="InParanoid" id="A0A2P5F613"/>
<accession>A0A2P5F613</accession>
<organism evidence="2 3">
    <name type="scientific">Trema orientale</name>
    <name type="common">Charcoal tree</name>
    <name type="synonym">Celtis orientalis</name>
    <dbReference type="NCBI Taxonomy" id="63057"/>
    <lineage>
        <taxon>Eukaryota</taxon>
        <taxon>Viridiplantae</taxon>
        <taxon>Streptophyta</taxon>
        <taxon>Embryophyta</taxon>
        <taxon>Tracheophyta</taxon>
        <taxon>Spermatophyta</taxon>
        <taxon>Magnoliopsida</taxon>
        <taxon>eudicotyledons</taxon>
        <taxon>Gunneridae</taxon>
        <taxon>Pentapetalae</taxon>
        <taxon>rosids</taxon>
        <taxon>fabids</taxon>
        <taxon>Rosales</taxon>
        <taxon>Cannabaceae</taxon>
        <taxon>Trema</taxon>
    </lineage>
</organism>